<sequence>MLEFKQFLRETYGLKIKNAKEIDKPTLLLVSRKKSRTFENEDEMVLMMEEMGFKVVIIETKEMMNLDEFSQVVNSCNVMVGAHGAGLTNMIFLPQAAVLVQVVPYALTWASDTYHGHRPASAMGLKYLEYKIEAGESSLIRSYGPNDPIIADPDSIFSRGYEAVRAIYVDGQNLTINLSRFRATLAEALMHLQHSSPPN</sequence>
<keyword evidence="2" id="KW-1185">Reference proteome</keyword>
<evidence type="ECO:0000313" key="2">
    <source>
        <dbReference type="Proteomes" id="UP001055811"/>
    </source>
</evidence>
<reference evidence="2" key="1">
    <citation type="journal article" date="2022" name="Mol. Ecol. Resour.">
        <title>The genomes of chicory, endive, great burdock and yacon provide insights into Asteraceae palaeo-polyploidization history and plant inulin production.</title>
        <authorList>
            <person name="Fan W."/>
            <person name="Wang S."/>
            <person name="Wang H."/>
            <person name="Wang A."/>
            <person name="Jiang F."/>
            <person name="Liu H."/>
            <person name="Zhao H."/>
            <person name="Xu D."/>
            <person name="Zhang Y."/>
        </authorList>
    </citation>
    <scope>NUCLEOTIDE SEQUENCE [LARGE SCALE GENOMIC DNA]</scope>
    <source>
        <strain evidence="2">cv. Punajuju</strain>
    </source>
</reference>
<organism evidence="1 2">
    <name type="scientific">Cichorium intybus</name>
    <name type="common">Chicory</name>
    <dbReference type="NCBI Taxonomy" id="13427"/>
    <lineage>
        <taxon>Eukaryota</taxon>
        <taxon>Viridiplantae</taxon>
        <taxon>Streptophyta</taxon>
        <taxon>Embryophyta</taxon>
        <taxon>Tracheophyta</taxon>
        <taxon>Spermatophyta</taxon>
        <taxon>Magnoliopsida</taxon>
        <taxon>eudicotyledons</taxon>
        <taxon>Gunneridae</taxon>
        <taxon>Pentapetalae</taxon>
        <taxon>asterids</taxon>
        <taxon>campanulids</taxon>
        <taxon>Asterales</taxon>
        <taxon>Asteraceae</taxon>
        <taxon>Cichorioideae</taxon>
        <taxon>Cichorieae</taxon>
        <taxon>Cichoriinae</taxon>
        <taxon>Cichorium</taxon>
    </lineage>
</organism>
<gene>
    <name evidence="1" type="ORF">L2E82_26235</name>
</gene>
<accession>A0ACB9E5N3</accession>
<comment type="caution">
    <text evidence="1">The sequence shown here is derived from an EMBL/GenBank/DDBJ whole genome shotgun (WGS) entry which is preliminary data.</text>
</comment>
<reference evidence="1 2" key="2">
    <citation type="journal article" date="2022" name="Mol. Ecol. Resour.">
        <title>The genomes of chicory, endive, great burdock and yacon provide insights into Asteraceae paleo-polyploidization history and plant inulin production.</title>
        <authorList>
            <person name="Fan W."/>
            <person name="Wang S."/>
            <person name="Wang H."/>
            <person name="Wang A."/>
            <person name="Jiang F."/>
            <person name="Liu H."/>
            <person name="Zhao H."/>
            <person name="Xu D."/>
            <person name="Zhang Y."/>
        </authorList>
    </citation>
    <scope>NUCLEOTIDE SEQUENCE [LARGE SCALE GENOMIC DNA]</scope>
    <source>
        <strain evidence="2">cv. Punajuju</strain>
        <tissue evidence="1">Leaves</tissue>
    </source>
</reference>
<evidence type="ECO:0000313" key="1">
    <source>
        <dbReference type="EMBL" id="KAI3754096.1"/>
    </source>
</evidence>
<protein>
    <submittedName>
        <fullName evidence="1">Uncharacterized protein</fullName>
    </submittedName>
</protein>
<proteinExistence type="predicted"/>
<dbReference type="Proteomes" id="UP001055811">
    <property type="component" value="Linkage Group LG04"/>
</dbReference>
<dbReference type="EMBL" id="CM042012">
    <property type="protein sequence ID" value="KAI3754096.1"/>
    <property type="molecule type" value="Genomic_DNA"/>
</dbReference>
<name>A0ACB9E5N3_CICIN</name>